<keyword evidence="5" id="KW-1185">Reference proteome</keyword>
<evidence type="ECO:0000313" key="5">
    <source>
        <dbReference type="Proteomes" id="UP000198546"/>
    </source>
</evidence>
<dbReference type="SUPFAM" id="SSF53335">
    <property type="entry name" value="S-adenosyl-L-methionine-dependent methyltransferases"/>
    <property type="match status" value="1"/>
</dbReference>
<dbReference type="InterPro" id="IPR029063">
    <property type="entry name" value="SAM-dependent_MTases_sf"/>
</dbReference>
<feature type="domain" description="Methyltransferase" evidence="3">
    <location>
        <begin position="61"/>
        <end position="156"/>
    </location>
</feature>
<accession>A0A1G6WSJ0</accession>
<keyword evidence="2" id="KW-0808">Transferase</keyword>
<gene>
    <name evidence="4" type="ORF">SAMN04489747_1507</name>
</gene>
<dbReference type="OrthoDB" id="9797252at2"/>
<dbReference type="EMBL" id="LT629688">
    <property type="protein sequence ID" value="SDD68187.1"/>
    <property type="molecule type" value="Genomic_DNA"/>
</dbReference>
<dbReference type="InterPro" id="IPR041698">
    <property type="entry name" value="Methyltransf_25"/>
</dbReference>
<dbReference type="GO" id="GO:0008168">
    <property type="term" value="F:methyltransferase activity"/>
    <property type="evidence" value="ECO:0007669"/>
    <property type="project" value="UniProtKB-KW"/>
</dbReference>
<organism evidence="4 5">
    <name type="scientific">Auraticoccus monumenti</name>
    <dbReference type="NCBI Taxonomy" id="675864"/>
    <lineage>
        <taxon>Bacteria</taxon>
        <taxon>Bacillati</taxon>
        <taxon>Actinomycetota</taxon>
        <taxon>Actinomycetes</taxon>
        <taxon>Propionibacteriales</taxon>
        <taxon>Propionibacteriaceae</taxon>
        <taxon>Auraticoccus</taxon>
    </lineage>
</organism>
<evidence type="ECO:0000256" key="1">
    <source>
        <dbReference type="ARBA" id="ARBA00022603"/>
    </source>
</evidence>
<sequence>MSAAERPAAAGPGWRLDQVSSAGRENLDPVHVARYDAIEDADAEAEVALLGRLGLDRQSVVVDVGTGTGQLALAVAPHCARVVAVDVSPVMRARLRDKLDRVGARNVEVVAAGFLDYEHQGPPADVVYSRYALHHVPDFWKGVALARLHAVLRPGGVLRLWDVVYHFEPAEAEARLEAWCATGGPEGGPGWSRGDLEEHVREEHSTYTWVLEGLAERAGFRVEQALHSADGIFARYVFRRP</sequence>
<dbReference type="PANTHER" id="PTHR43861">
    <property type="entry name" value="TRANS-ACONITATE 2-METHYLTRANSFERASE-RELATED"/>
    <property type="match status" value="1"/>
</dbReference>
<keyword evidence="4" id="KW-0830">Ubiquinone</keyword>
<protein>
    <submittedName>
        <fullName evidence="4">Ubiquinone/menaquinone biosynthesis C-methylase UbiE</fullName>
    </submittedName>
</protein>
<evidence type="ECO:0000313" key="4">
    <source>
        <dbReference type="EMBL" id="SDD68187.1"/>
    </source>
</evidence>
<dbReference type="Gene3D" id="3.40.50.150">
    <property type="entry name" value="Vaccinia Virus protein VP39"/>
    <property type="match status" value="1"/>
</dbReference>
<reference evidence="4 5" key="1">
    <citation type="submission" date="2016-10" db="EMBL/GenBank/DDBJ databases">
        <authorList>
            <person name="de Groot N.N."/>
        </authorList>
    </citation>
    <scope>NUCLEOTIDE SEQUENCE [LARGE SCALE GENOMIC DNA]</scope>
    <source>
        <strain evidence="4 5">MON 2.2</strain>
    </source>
</reference>
<dbReference type="Proteomes" id="UP000198546">
    <property type="component" value="Chromosome i"/>
</dbReference>
<dbReference type="RefSeq" id="WP_090592051.1">
    <property type="nucleotide sequence ID" value="NZ_LT629688.1"/>
</dbReference>
<dbReference type="GO" id="GO:0032259">
    <property type="term" value="P:methylation"/>
    <property type="evidence" value="ECO:0007669"/>
    <property type="project" value="UniProtKB-KW"/>
</dbReference>
<evidence type="ECO:0000259" key="3">
    <source>
        <dbReference type="Pfam" id="PF13649"/>
    </source>
</evidence>
<dbReference type="AlphaFoldDB" id="A0A1G6WSJ0"/>
<proteinExistence type="predicted"/>
<dbReference type="STRING" id="675864.SAMN04489747_1507"/>
<name>A0A1G6WSJ0_9ACTN</name>
<dbReference type="CDD" id="cd02440">
    <property type="entry name" value="AdoMet_MTases"/>
    <property type="match status" value="1"/>
</dbReference>
<keyword evidence="1 4" id="KW-0489">Methyltransferase</keyword>
<evidence type="ECO:0000256" key="2">
    <source>
        <dbReference type="ARBA" id="ARBA00022679"/>
    </source>
</evidence>
<dbReference type="PANTHER" id="PTHR43861:SF1">
    <property type="entry name" value="TRANS-ACONITATE 2-METHYLTRANSFERASE"/>
    <property type="match status" value="1"/>
</dbReference>
<dbReference type="Pfam" id="PF13649">
    <property type="entry name" value="Methyltransf_25"/>
    <property type="match status" value="1"/>
</dbReference>